<dbReference type="AlphaFoldDB" id="A0A508WQ66"/>
<dbReference type="EMBL" id="CABFNB010000021">
    <property type="protein sequence ID" value="VTZ59630.1"/>
    <property type="molecule type" value="Genomic_DNA"/>
</dbReference>
<protein>
    <submittedName>
        <fullName evidence="1">Uncharacterized protein</fullName>
    </submittedName>
</protein>
<proteinExistence type="predicted"/>
<reference evidence="1 2" key="1">
    <citation type="submission" date="2019-06" db="EMBL/GenBank/DDBJ databases">
        <authorList>
            <person name="Le Quere A."/>
            <person name="Colella S."/>
        </authorList>
    </citation>
    <scope>NUCLEOTIDE SEQUENCE [LARGE SCALE GENOMIC DNA]</scope>
    <source>
        <strain evidence="1">EmedicaeMD41</strain>
    </source>
</reference>
<evidence type="ECO:0000313" key="1">
    <source>
        <dbReference type="EMBL" id="VTZ59630.1"/>
    </source>
</evidence>
<dbReference type="Proteomes" id="UP000507954">
    <property type="component" value="Unassembled WGS sequence"/>
</dbReference>
<accession>A0A508WQ66</accession>
<name>A0A508WQ66_9HYPH</name>
<sequence>MFTQPPLISDNFRRQADHFIDLITSRSELDATRQNICRVRPLSDEAAVDAGV</sequence>
<gene>
    <name evidence="1" type="ORF">EMEDMD4_1170009</name>
</gene>
<organism evidence="1 2">
    <name type="scientific">Sinorhizobium medicae</name>
    <dbReference type="NCBI Taxonomy" id="110321"/>
    <lineage>
        <taxon>Bacteria</taxon>
        <taxon>Pseudomonadati</taxon>
        <taxon>Pseudomonadota</taxon>
        <taxon>Alphaproteobacteria</taxon>
        <taxon>Hyphomicrobiales</taxon>
        <taxon>Rhizobiaceae</taxon>
        <taxon>Sinorhizobium/Ensifer group</taxon>
        <taxon>Sinorhizobium</taxon>
    </lineage>
</organism>
<evidence type="ECO:0000313" key="2">
    <source>
        <dbReference type="Proteomes" id="UP000507954"/>
    </source>
</evidence>